<reference evidence="2" key="1">
    <citation type="submission" date="2020-09" db="EMBL/GenBank/DDBJ databases">
        <title>A novel bacterium of genus Paenibacillus, isolated from South China Sea.</title>
        <authorList>
            <person name="Huang H."/>
            <person name="Mo K."/>
            <person name="Hu Y."/>
        </authorList>
    </citation>
    <scope>NUCLEOTIDE SEQUENCE</scope>
    <source>
        <strain evidence="2">IB182363</strain>
    </source>
</reference>
<sequence>MSRRWRRSGRILFGTLAVCGIAWIFWRSSSAEPASFPVVAQSDIRLSAAAADRQPVSYVLWQRSSEFSRFQPAGTSGVRVLAAEYSGMSPDAGVQRRRDDATKADIVEWTHAKGWLEWNVEVPEDGLYDLMIEYAPMKGSFSEIVRGVQIDGKYPFVEAGRIVLDRQWRDAKYPYDRNGIGNEIRPVQEERTGWQTARITDYSLSSEPLRWALTKGTHTIRLVGVKEPVALYSLTLASPEKLPAYAEYVGRHPAGSGPQKDWYHRYEAEQYLQKSAVSTRTLSVAEPLVSPDAKGKITYNALGGTSWEKAGQSVEWEIAVPETGYYAIDLKYFQGYNGNASVYRTVLIDDRVPFREMLHYRFAPNRALEIKPLADPDGEPYLFHLTEGTHRLKLVADNSIVRPAVEALHEIRQRVMSIEKEIRAISGNYGFGADQNIDTARTWEIKKFDPEIENKLQSVIDEMEVVRDYLLGLNQAVTDPTTALSALIDLIRSLKEDVNDIPNQVTAFSDIVSGIGTWIKPMESQALQLDYIVVRTPQTNPPFQIPNGWDKVQYTAVNFARSFFENYDTNELNDENALTIWVQRGRDYVDLLQSLIEQEFTPQTGIKVNVNLIPNQNVLLMGNAAGDQPDLALGVGMETPVDFAMRGAAEDLSQYDGFEEVIKRFNPGIMRSYNYGGGVYGLPETQTYNMMFYRTDIFEQLGIQPPDTWDDLMRLLPTLQERGMSFKYPRKIDGTIHSNLTTSGAYSLHYALPFYQQGAEFYTEDGLQTELTSTEGLAAFKQYTEWFSKYSLPQEVPAFINHFRYGDMPIGISDFMLNIQLTVAAPELAGHWKMVPVPGIRQPDGTVVRWAPQETTSAFIMKQSKRQEEAWKFLEWWTSGSVQSRYGNDIESYAGIEYRWYTANVAAMQTLPWSDDDLKALNEQDRWAKNVPYVPGYYFLTREMDFAWINTVIGGKPARETLGKSEMSLQREMRRKQEEFGLMPDDNLQVTPYNQPYGRE</sequence>
<evidence type="ECO:0000313" key="2">
    <source>
        <dbReference type="EMBL" id="MBD2861938.1"/>
    </source>
</evidence>
<organism evidence="2 3">
    <name type="scientific">Paenibacillus oceani</name>
    <dbReference type="NCBI Taxonomy" id="2772510"/>
    <lineage>
        <taxon>Bacteria</taxon>
        <taxon>Bacillati</taxon>
        <taxon>Bacillota</taxon>
        <taxon>Bacilli</taxon>
        <taxon>Bacillales</taxon>
        <taxon>Paenibacillaceae</taxon>
        <taxon>Paenibacillus</taxon>
    </lineage>
</organism>
<dbReference type="InterPro" id="IPR050490">
    <property type="entry name" value="Bact_solute-bd_prot1"/>
</dbReference>
<proteinExistence type="predicted"/>
<name>A0A927C8A1_9BACL</name>
<dbReference type="SUPFAM" id="SSF53850">
    <property type="entry name" value="Periplasmic binding protein-like II"/>
    <property type="match status" value="1"/>
</dbReference>
<dbReference type="PANTHER" id="PTHR43649">
    <property type="entry name" value="ARABINOSE-BINDING PROTEIN-RELATED"/>
    <property type="match status" value="1"/>
</dbReference>
<dbReference type="InterPro" id="IPR006059">
    <property type="entry name" value="SBP"/>
</dbReference>
<dbReference type="Gene3D" id="3.40.190.10">
    <property type="entry name" value="Periplasmic binding protein-like II"/>
    <property type="match status" value="1"/>
</dbReference>
<evidence type="ECO:0000256" key="1">
    <source>
        <dbReference type="SAM" id="MobiDB-lite"/>
    </source>
</evidence>
<evidence type="ECO:0000313" key="3">
    <source>
        <dbReference type="Proteomes" id="UP000639396"/>
    </source>
</evidence>
<keyword evidence="3" id="KW-1185">Reference proteome</keyword>
<dbReference type="AlphaFoldDB" id="A0A927C8A1"/>
<comment type="caution">
    <text evidence="2">The sequence shown here is derived from an EMBL/GenBank/DDBJ whole genome shotgun (WGS) entry which is preliminary data.</text>
</comment>
<dbReference type="EMBL" id="JACXJA010000007">
    <property type="protein sequence ID" value="MBD2861938.1"/>
    <property type="molecule type" value="Genomic_DNA"/>
</dbReference>
<accession>A0A927C8A1</accession>
<dbReference type="RefSeq" id="WP_190926366.1">
    <property type="nucleotide sequence ID" value="NZ_JACXJA010000007.1"/>
</dbReference>
<dbReference type="Pfam" id="PF01547">
    <property type="entry name" value="SBP_bac_1"/>
    <property type="match status" value="1"/>
</dbReference>
<protein>
    <submittedName>
        <fullName evidence="2">Extracellular solute-binding protein</fullName>
    </submittedName>
</protein>
<dbReference type="Proteomes" id="UP000639396">
    <property type="component" value="Unassembled WGS sequence"/>
</dbReference>
<gene>
    <name evidence="2" type="ORF">IDH45_08095</name>
</gene>
<dbReference type="PANTHER" id="PTHR43649:SF27">
    <property type="entry name" value="EXTRACELLULAR SOLUTE-BINDING PROTEIN FAMILY 1"/>
    <property type="match status" value="1"/>
</dbReference>
<dbReference type="Gene3D" id="2.60.120.260">
    <property type="entry name" value="Galactose-binding domain-like"/>
    <property type="match status" value="2"/>
</dbReference>
<feature type="region of interest" description="Disordered" evidence="1">
    <location>
        <begin position="979"/>
        <end position="1000"/>
    </location>
</feature>